<reference evidence="2 3" key="1">
    <citation type="submission" date="2023-08" db="EMBL/GenBank/DDBJ databases">
        <title>Implementing the SeqCode for naming new Mesorhizobium species isolated from Vachellia karroo root nodules.</title>
        <authorList>
            <person name="Van Lill M."/>
        </authorList>
    </citation>
    <scope>NUCLEOTIDE SEQUENCE [LARGE SCALE GENOMIC DNA]</scope>
    <source>
        <strain evidence="2 3">VK2B</strain>
    </source>
</reference>
<feature type="transmembrane region" description="Helical" evidence="1">
    <location>
        <begin position="68"/>
        <end position="93"/>
    </location>
</feature>
<sequence>MDNGPEVRSFGGVVREAGDRAASLARLDLELFHAELKSKASTIMASGIYGIAAAVLFVLGSFALVECLILAIVLAGISAVFACLIVGAVLSVAGVASLHFAKKAIAGWTPIPEQTIAQATADFTALKRGLHHGANQ</sequence>
<name>A0ABU4YMD9_9HYPH</name>
<keyword evidence="1" id="KW-0472">Membrane</keyword>
<dbReference type="EMBL" id="JAVIIV010000016">
    <property type="protein sequence ID" value="MDX8488013.1"/>
    <property type="molecule type" value="Genomic_DNA"/>
</dbReference>
<evidence type="ECO:0000313" key="2">
    <source>
        <dbReference type="EMBL" id="MDX8488013.1"/>
    </source>
</evidence>
<evidence type="ECO:0000313" key="3">
    <source>
        <dbReference type="Proteomes" id="UP001280156"/>
    </source>
</evidence>
<keyword evidence="1" id="KW-1133">Transmembrane helix</keyword>
<dbReference type="InterPro" id="IPR009937">
    <property type="entry name" value="Phage_holin_3_6"/>
</dbReference>
<proteinExistence type="predicted"/>
<keyword evidence="1" id="KW-0812">Transmembrane</keyword>
<feature type="transmembrane region" description="Helical" evidence="1">
    <location>
        <begin position="43"/>
        <end position="62"/>
    </location>
</feature>
<accession>A0ABU4YMD9</accession>
<keyword evidence="3" id="KW-1185">Reference proteome</keyword>
<evidence type="ECO:0000256" key="1">
    <source>
        <dbReference type="SAM" id="Phobius"/>
    </source>
</evidence>
<organism evidence="2 3">
    <name type="scientific">Mesorhizobium humile</name>
    <dbReference type="NCBI Taxonomy" id="3072313"/>
    <lineage>
        <taxon>Bacteria</taxon>
        <taxon>Pseudomonadati</taxon>
        <taxon>Pseudomonadota</taxon>
        <taxon>Alphaproteobacteria</taxon>
        <taxon>Hyphomicrobiales</taxon>
        <taxon>Phyllobacteriaceae</taxon>
        <taxon>Mesorhizobium</taxon>
    </lineage>
</organism>
<comment type="caution">
    <text evidence="2">The sequence shown here is derived from an EMBL/GenBank/DDBJ whole genome shotgun (WGS) entry which is preliminary data.</text>
</comment>
<dbReference type="Proteomes" id="UP001280156">
    <property type="component" value="Unassembled WGS sequence"/>
</dbReference>
<dbReference type="RefSeq" id="WP_320293593.1">
    <property type="nucleotide sequence ID" value="NZ_JAVIIU010000001.1"/>
</dbReference>
<gene>
    <name evidence="2" type="ORF">RFM52_22810</name>
</gene>
<protein>
    <submittedName>
        <fullName evidence="2">Phage holin family protein</fullName>
    </submittedName>
</protein>
<dbReference type="Pfam" id="PF07332">
    <property type="entry name" value="Phage_holin_3_6"/>
    <property type="match status" value="1"/>
</dbReference>